<protein>
    <recommendedName>
        <fullName evidence="1">SnoaL-like domain-containing protein</fullName>
    </recommendedName>
</protein>
<dbReference type="Pfam" id="PF13577">
    <property type="entry name" value="SnoaL_4"/>
    <property type="match status" value="1"/>
</dbReference>
<dbReference type="Gene3D" id="3.10.450.50">
    <property type="match status" value="1"/>
</dbReference>
<sequence>MTDVNKLLMLREIEDLILEYAIALDRKDYDLLDNIFTPDTHVEYLGIGDCHGCDAVKGLVTGVLEQCAETQHMLSNIRIKLNGDTATASCYLQAIHVGKGDHEGQLLTIWGEYLDEVILTDSGWRISKRQLRTIFSQGDVGLR</sequence>
<keyword evidence="3" id="KW-1185">Reference proteome</keyword>
<comment type="caution">
    <text evidence="2">The sequence shown here is derived from an EMBL/GenBank/DDBJ whole genome shotgun (WGS) entry which is preliminary data.</text>
</comment>
<evidence type="ECO:0000259" key="1">
    <source>
        <dbReference type="Pfam" id="PF13577"/>
    </source>
</evidence>
<proteinExistence type="predicted"/>
<evidence type="ECO:0000313" key="3">
    <source>
        <dbReference type="Proteomes" id="UP001500392"/>
    </source>
</evidence>
<accession>A0ABP7WQF6</accession>
<gene>
    <name evidence="2" type="ORF">GCM10022414_17950</name>
</gene>
<feature type="domain" description="SnoaL-like" evidence="1">
    <location>
        <begin position="9"/>
        <end position="129"/>
    </location>
</feature>
<organism evidence="2 3">
    <name type="scientific">Zhongshania borealis</name>
    <dbReference type="NCBI Taxonomy" id="889488"/>
    <lineage>
        <taxon>Bacteria</taxon>
        <taxon>Pseudomonadati</taxon>
        <taxon>Pseudomonadota</taxon>
        <taxon>Gammaproteobacteria</taxon>
        <taxon>Cellvibrionales</taxon>
        <taxon>Spongiibacteraceae</taxon>
        <taxon>Zhongshania</taxon>
    </lineage>
</organism>
<dbReference type="Proteomes" id="UP001500392">
    <property type="component" value="Unassembled WGS sequence"/>
</dbReference>
<dbReference type="SUPFAM" id="SSF54427">
    <property type="entry name" value="NTF2-like"/>
    <property type="match status" value="1"/>
</dbReference>
<dbReference type="RefSeq" id="WP_344934863.1">
    <property type="nucleotide sequence ID" value="NZ_BAABDM010000002.1"/>
</dbReference>
<dbReference type="EMBL" id="BAABDM010000002">
    <property type="protein sequence ID" value="GAA4094370.1"/>
    <property type="molecule type" value="Genomic_DNA"/>
</dbReference>
<dbReference type="InterPro" id="IPR037401">
    <property type="entry name" value="SnoaL-like"/>
</dbReference>
<name>A0ABP7WQF6_9GAMM</name>
<dbReference type="CDD" id="cd00531">
    <property type="entry name" value="NTF2_like"/>
    <property type="match status" value="1"/>
</dbReference>
<reference evidence="3" key="1">
    <citation type="journal article" date="2019" name="Int. J. Syst. Evol. Microbiol.">
        <title>The Global Catalogue of Microorganisms (GCM) 10K type strain sequencing project: providing services to taxonomists for standard genome sequencing and annotation.</title>
        <authorList>
            <consortium name="The Broad Institute Genomics Platform"/>
            <consortium name="The Broad Institute Genome Sequencing Center for Infectious Disease"/>
            <person name="Wu L."/>
            <person name="Ma J."/>
        </authorList>
    </citation>
    <scope>NUCLEOTIDE SEQUENCE [LARGE SCALE GENOMIC DNA]</scope>
    <source>
        <strain evidence="3">JCM 17304</strain>
    </source>
</reference>
<evidence type="ECO:0000313" key="2">
    <source>
        <dbReference type="EMBL" id="GAA4094370.1"/>
    </source>
</evidence>
<dbReference type="InterPro" id="IPR032710">
    <property type="entry name" value="NTF2-like_dom_sf"/>
</dbReference>